<feature type="domain" description="OAR" evidence="14">
    <location>
        <begin position="568"/>
        <end position="580"/>
    </location>
</feature>
<evidence type="ECO:0000256" key="10">
    <source>
        <dbReference type="PROSITE-ProRule" id="PRU00108"/>
    </source>
</evidence>
<dbReference type="Pfam" id="PF00292">
    <property type="entry name" value="PAX"/>
    <property type="match status" value="1"/>
</dbReference>
<dbReference type="Gene3D" id="1.10.10.60">
    <property type="entry name" value="Homeodomain-like"/>
    <property type="match status" value="1"/>
</dbReference>
<dbReference type="InterPro" id="IPR022106">
    <property type="entry name" value="Pax7_C"/>
</dbReference>
<reference evidence="16" key="1">
    <citation type="journal article" date="2021" name="Cell">
        <title>Tracing the genetic footprints of vertebrate landing in non-teleost ray-finned fishes.</title>
        <authorList>
            <person name="Bi X."/>
            <person name="Wang K."/>
            <person name="Yang L."/>
            <person name="Pan H."/>
            <person name="Jiang H."/>
            <person name="Wei Q."/>
            <person name="Fang M."/>
            <person name="Yu H."/>
            <person name="Zhu C."/>
            <person name="Cai Y."/>
            <person name="He Y."/>
            <person name="Gan X."/>
            <person name="Zeng H."/>
            <person name="Yu D."/>
            <person name="Zhu Y."/>
            <person name="Jiang H."/>
            <person name="Qiu Q."/>
            <person name="Yang H."/>
            <person name="Zhang Y.E."/>
            <person name="Wang W."/>
            <person name="Zhu M."/>
            <person name="He S."/>
            <person name="Zhang G."/>
        </authorList>
    </citation>
    <scope>NUCLEOTIDE SEQUENCE</scope>
    <source>
        <strain evidence="16">Allg_001</strain>
    </source>
</reference>
<evidence type="ECO:0000256" key="11">
    <source>
        <dbReference type="RuleBase" id="RU000682"/>
    </source>
</evidence>
<evidence type="ECO:0000256" key="9">
    <source>
        <dbReference type="ARBA" id="ARBA00023242"/>
    </source>
</evidence>
<feature type="compositionally biased region" description="Polar residues" evidence="12">
    <location>
        <begin position="320"/>
        <end position="343"/>
    </location>
</feature>
<feature type="region of interest" description="Disordered" evidence="12">
    <location>
        <begin position="1"/>
        <end position="21"/>
    </location>
</feature>
<comment type="caution">
    <text evidence="16">The sequence shown here is derived from an EMBL/GenBank/DDBJ whole genome shotgun (WGS) entry which is preliminary data.</text>
</comment>
<dbReference type="InterPro" id="IPR036388">
    <property type="entry name" value="WH-like_DNA-bd_sf"/>
</dbReference>
<feature type="region of interest" description="Disordered" evidence="12">
    <location>
        <begin position="481"/>
        <end position="530"/>
    </location>
</feature>
<feature type="domain" description="Homeobox" evidence="13">
    <location>
        <begin position="234"/>
        <end position="294"/>
    </location>
</feature>
<dbReference type="GO" id="GO:0009653">
    <property type="term" value="P:anatomical structure morphogenesis"/>
    <property type="evidence" value="ECO:0007669"/>
    <property type="project" value="UniProtKB-ARBA"/>
</dbReference>
<keyword evidence="8" id="KW-0804">Transcription</keyword>
<evidence type="ECO:0000313" key="16">
    <source>
        <dbReference type="EMBL" id="MBN3325657.1"/>
    </source>
</evidence>
<evidence type="ECO:0000259" key="15">
    <source>
        <dbReference type="PROSITE" id="PS51057"/>
    </source>
</evidence>
<dbReference type="GO" id="GO:0000981">
    <property type="term" value="F:DNA-binding transcription factor activity, RNA polymerase II-specific"/>
    <property type="evidence" value="ECO:0007669"/>
    <property type="project" value="InterPro"/>
</dbReference>
<keyword evidence="9 10" id="KW-0539">Nucleus</keyword>
<dbReference type="Pfam" id="PF12360">
    <property type="entry name" value="Pax7"/>
    <property type="match status" value="1"/>
</dbReference>
<dbReference type="CDD" id="cd00086">
    <property type="entry name" value="homeodomain"/>
    <property type="match status" value="1"/>
</dbReference>
<proteinExistence type="inferred from homology"/>
<dbReference type="CDD" id="cd00131">
    <property type="entry name" value="PAX"/>
    <property type="match status" value="1"/>
</dbReference>
<keyword evidence="6 10" id="KW-0238">DNA-binding</keyword>
<dbReference type="PROSITE" id="PS00034">
    <property type="entry name" value="PAIRED_1"/>
    <property type="match status" value="1"/>
</dbReference>
<evidence type="ECO:0000256" key="6">
    <source>
        <dbReference type="ARBA" id="ARBA00023125"/>
    </source>
</evidence>
<feature type="compositionally biased region" description="Low complexity" evidence="12">
    <location>
        <begin position="493"/>
        <end position="504"/>
    </location>
</feature>
<dbReference type="PROSITE" id="PS00027">
    <property type="entry name" value="HOMEOBOX_1"/>
    <property type="match status" value="1"/>
</dbReference>
<evidence type="ECO:0000256" key="1">
    <source>
        <dbReference type="ARBA" id="ARBA00004123"/>
    </source>
</evidence>
<evidence type="ECO:0000313" key="17">
    <source>
        <dbReference type="Proteomes" id="UP000736164"/>
    </source>
</evidence>
<feature type="compositionally biased region" description="Polar residues" evidence="12">
    <location>
        <begin position="505"/>
        <end position="515"/>
    </location>
</feature>
<name>A0A8J7TJ84_ATRSP</name>
<dbReference type="InterPro" id="IPR009057">
    <property type="entry name" value="Homeodomain-like_sf"/>
</dbReference>
<dbReference type="PANTHER" id="PTHR45636">
    <property type="entry name" value="PAIRED BOX PROTEIN PAX-6-RELATED-RELATED"/>
    <property type="match status" value="1"/>
</dbReference>
<protein>
    <submittedName>
        <fullName evidence="16">PAX7 protein</fullName>
    </submittedName>
</protein>
<evidence type="ECO:0000256" key="8">
    <source>
        <dbReference type="ARBA" id="ARBA00023163"/>
    </source>
</evidence>
<dbReference type="PANTHER" id="PTHR45636:SF26">
    <property type="entry name" value="PAIRED BOX PROTEIN PAX-7"/>
    <property type="match status" value="1"/>
</dbReference>
<dbReference type="SMART" id="SM00389">
    <property type="entry name" value="HOX"/>
    <property type="match status" value="1"/>
</dbReference>
<dbReference type="PROSITE" id="PS51057">
    <property type="entry name" value="PAIRED_2"/>
    <property type="match status" value="1"/>
</dbReference>
<keyword evidence="7 10" id="KW-0371">Homeobox</keyword>
<evidence type="ECO:0000256" key="7">
    <source>
        <dbReference type="ARBA" id="ARBA00023155"/>
    </source>
</evidence>
<dbReference type="InterPro" id="IPR043565">
    <property type="entry name" value="PAX_fam"/>
</dbReference>
<keyword evidence="17" id="KW-1185">Reference proteome</keyword>
<keyword evidence="4" id="KW-0563">Paired box</keyword>
<evidence type="ECO:0000256" key="3">
    <source>
        <dbReference type="ARBA" id="ARBA00022473"/>
    </source>
</evidence>
<accession>A0A8J7TJ84</accession>
<feature type="DNA-binding region" description="Homeobox" evidence="10">
    <location>
        <begin position="236"/>
        <end position="295"/>
    </location>
</feature>
<feature type="compositionally biased region" description="Polar residues" evidence="12">
    <location>
        <begin position="381"/>
        <end position="400"/>
    </location>
</feature>
<comment type="similarity">
    <text evidence="2">Belongs to the paired homeobox family.</text>
</comment>
<sequence length="594" mass="65649">RMATLPGTVPRMMRPAPGQNYPRTGFPLEGPYLRCKTKAPSFVILLSTPLGQGRVNQLGGVFINGRPLPNHIRHKIVEMAHHGIRPCVISRQLRVSHGCVSKILCRYQETGSIRPGAIGGSKPRVATPDVEKRIEEYKRENPGMFSWEIRDKLLKDGVCDRSTVPSGEAPSVSSISRVLRARFGKKDDEDDCDKKDDDGEKKTKHSIDGILGDKGNRMDESSDVESEPDLPLKRKQRRSRTTFTAEQLEELEKAFERTHYPDIYTREELAQRTKLTEARVQVWFSNRRARWRKQAGANQLAAFNHLLPGGFPPTGMPTLPTYQLPESTYPTTTISQDGSSTVHRPQPLPPSTMHQGGLTADSSSAYGLSSNRHSFSSYSDTFMSPSASSNHMNPVSNGLSPQAEYEEGQRSVERGESEREPDVGEDAFVLTVNEEHVWASSPSARCPMKPALRSPQRASDLPPSRLPWSCHSKVMSILSNPSAVPPQPQHDFSISPLHSSLESSNPISASCSQRSDPIKSVDSLPSSQSYCPPTYSTTSYSVDPVAAGYQYSQYGQTAVDYLAKNVSLSTQRRMKLGEHSAVLGLLQVETGQAY</sequence>
<dbReference type="FunFam" id="1.10.10.10:FF:000080">
    <property type="entry name" value="paired box protein Pax-3 isoform X2"/>
    <property type="match status" value="1"/>
</dbReference>
<evidence type="ECO:0000259" key="14">
    <source>
        <dbReference type="PROSITE" id="PS50803"/>
    </source>
</evidence>
<dbReference type="PROSITE" id="PS50071">
    <property type="entry name" value="HOMEOBOX_2"/>
    <property type="match status" value="1"/>
</dbReference>
<dbReference type="SUPFAM" id="SSF46689">
    <property type="entry name" value="Homeodomain-like"/>
    <property type="match status" value="2"/>
</dbReference>
<dbReference type="FunFam" id="1.10.10.60:FF:000035">
    <property type="entry name" value="paired box protein Pax-3 isoform X2"/>
    <property type="match status" value="1"/>
</dbReference>
<feature type="region of interest" description="Disordered" evidence="12">
    <location>
        <begin position="186"/>
        <end position="242"/>
    </location>
</feature>
<dbReference type="GO" id="GO:0005634">
    <property type="term" value="C:nucleus"/>
    <property type="evidence" value="ECO:0007669"/>
    <property type="project" value="UniProtKB-SubCell"/>
</dbReference>
<dbReference type="Proteomes" id="UP000736164">
    <property type="component" value="Unassembled WGS sequence"/>
</dbReference>
<evidence type="ECO:0000256" key="12">
    <source>
        <dbReference type="SAM" id="MobiDB-lite"/>
    </source>
</evidence>
<dbReference type="Gene3D" id="1.10.10.10">
    <property type="entry name" value="Winged helix-like DNA-binding domain superfamily/Winged helix DNA-binding domain"/>
    <property type="match status" value="2"/>
</dbReference>
<feature type="compositionally biased region" description="Basic and acidic residues" evidence="12">
    <location>
        <begin position="186"/>
        <end position="207"/>
    </location>
</feature>
<dbReference type="Pfam" id="PF00046">
    <property type="entry name" value="Homeodomain"/>
    <property type="match status" value="1"/>
</dbReference>
<organism evidence="16 17">
    <name type="scientific">Atractosteus spatula</name>
    <name type="common">Alligator gar</name>
    <name type="synonym">Lepisosteus spatula</name>
    <dbReference type="NCBI Taxonomy" id="7917"/>
    <lineage>
        <taxon>Eukaryota</taxon>
        <taxon>Metazoa</taxon>
        <taxon>Chordata</taxon>
        <taxon>Craniata</taxon>
        <taxon>Vertebrata</taxon>
        <taxon>Euteleostomi</taxon>
        <taxon>Actinopterygii</taxon>
        <taxon>Neopterygii</taxon>
        <taxon>Holostei</taxon>
        <taxon>Semionotiformes</taxon>
        <taxon>Lepisosteidae</taxon>
        <taxon>Atractosteus</taxon>
    </lineage>
</organism>
<dbReference type="EMBL" id="JAAWVO010076511">
    <property type="protein sequence ID" value="MBN3325657.1"/>
    <property type="molecule type" value="Genomic_DNA"/>
</dbReference>
<keyword evidence="5" id="KW-0805">Transcription regulation</keyword>
<dbReference type="PROSITE" id="PS50803">
    <property type="entry name" value="OAR"/>
    <property type="match status" value="1"/>
</dbReference>
<dbReference type="InterPro" id="IPR003654">
    <property type="entry name" value="OAR_dom"/>
</dbReference>
<keyword evidence="3" id="KW-0217">Developmental protein</keyword>
<dbReference type="InterPro" id="IPR001523">
    <property type="entry name" value="Paired_dom"/>
</dbReference>
<comment type="subcellular location">
    <subcellularLocation>
        <location evidence="1 10 11">Nucleus</location>
    </subcellularLocation>
</comment>
<feature type="compositionally biased region" description="Basic and acidic residues" evidence="12">
    <location>
        <begin position="407"/>
        <end position="422"/>
    </location>
</feature>
<feature type="domain" description="Paired" evidence="15">
    <location>
        <begin position="51"/>
        <end position="182"/>
    </location>
</feature>
<dbReference type="FunFam" id="1.10.10.10:FF:000031">
    <property type="entry name" value="Paired box protein Pax-7"/>
    <property type="match status" value="1"/>
</dbReference>
<feature type="non-terminal residue" evidence="16">
    <location>
        <position position="1"/>
    </location>
</feature>
<evidence type="ECO:0000259" key="13">
    <source>
        <dbReference type="PROSITE" id="PS50071"/>
    </source>
</evidence>
<evidence type="ECO:0000256" key="4">
    <source>
        <dbReference type="ARBA" id="ARBA00022724"/>
    </source>
</evidence>
<gene>
    <name evidence="16" type="primary">Pax7</name>
    <name evidence="16" type="ORF">GTO95_0017491</name>
</gene>
<dbReference type="InterPro" id="IPR017970">
    <property type="entry name" value="Homeobox_CS"/>
</dbReference>
<dbReference type="PRINTS" id="PR00027">
    <property type="entry name" value="PAIREDBOX"/>
</dbReference>
<feature type="region of interest" description="Disordered" evidence="12">
    <location>
        <begin position="317"/>
        <end position="365"/>
    </location>
</feature>
<dbReference type="InterPro" id="IPR001356">
    <property type="entry name" value="HD"/>
</dbReference>
<dbReference type="AlphaFoldDB" id="A0A8J7TJ84"/>
<dbReference type="InterPro" id="IPR043182">
    <property type="entry name" value="PAIRED_DNA-bd_dom"/>
</dbReference>
<feature type="region of interest" description="Disordered" evidence="12">
    <location>
        <begin position="442"/>
        <end position="463"/>
    </location>
</feature>
<evidence type="ECO:0000256" key="5">
    <source>
        <dbReference type="ARBA" id="ARBA00023015"/>
    </source>
</evidence>
<evidence type="ECO:0000256" key="2">
    <source>
        <dbReference type="ARBA" id="ARBA00005733"/>
    </source>
</evidence>
<dbReference type="SMART" id="SM00351">
    <property type="entry name" value="PAX"/>
    <property type="match status" value="1"/>
</dbReference>
<dbReference type="GO" id="GO:0000978">
    <property type="term" value="F:RNA polymerase II cis-regulatory region sequence-specific DNA binding"/>
    <property type="evidence" value="ECO:0007669"/>
    <property type="project" value="TreeGrafter"/>
</dbReference>
<feature type="non-terminal residue" evidence="16">
    <location>
        <position position="594"/>
    </location>
</feature>
<feature type="region of interest" description="Disordered" evidence="12">
    <location>
        <begin position="381"/>
        <end position="424"/>
    </location>
</feature>